<dbReference type="Proteomes" id="UP000176944">
    <property type="component" value="Chromosome"/>
</dbReference>
<accession>A0A9Q9UVR1</accession>
<name>A0A9Q9UVR1_MOOP1</name>
<reference evidence="1" key="1">
    <citation type="journal article" date="2017" name="Proc. Natl. Acad. Sci. U.S.A.">
        <title>Comparative genomics uncovers the prolific and distinctive metabolic potential of the cyanobacterial genus Moorea.</title>
        <authorList>
            <person name="Leao T."/>
            <person name="Castelao G."/>
            <person name="Korobeynikov A."/>
            <person name="Monroe E.A."/>
            <person name="Podell S."/>
            <person name="Glukhov E."/>
            <person name="Allen E.E."/>
            <person name="Gerwick W.H."/>
            <person name="Gerwick L."/>
        </authorList>
    </citation>
    <scope>NUCLEOTIDE SEQUENCE</scope>
    <source>
        <strain evidence="1">JHB</strain>
    </source>
</reference>
<dbReference type="EMBL" id="CP017708">
    <property type="protein sequence ID" value="WAN69093.1"/>
    <property type="molecule type" value="Genomic_DNA"/>
</dbReference>
<evidence type="ECO:0000313" key="1">
    <source>
        <dbReference type="EMBL" id="WAN69093.1"/>
    </source>
</evidence>
<organism evidence="1">
    <name type="scientific">Moorena producens (strain JHB)</name>
    <dbReference type="NCBI Taxonomy" id="1454205"/>
    <lineage>
        <taxon>Bacteria</taxon>
        <taxon>Bacillati</taxon>
        <taxon>Cyanobacteriota</taxon>
        <taxon>Cyanophyceae</taxon>
        <taxon>Coleofasciculales</taxon>
        <taxon>Coleofasciculaceae</taxon>
        <taxon>Moorena</taxon>
    </lineage>
</organism>
<sequence>MLIKPKPSAISLSATRTLREQLSGKGLWLTADGLWLTAYDKTLINYQLTGQEFILIPSIMTRSS</sequence>
<gene>
    <name evidence="1" type="ORF">BJP36_42815</name>
</gene>
<proteinExistence type="predicted"/>
<dbReference type="AlphaFoldDB" id="A0A9Q9UVR1"/>
<reference evidence="1" key="2">
    <citation type="submission" date="2022-10" db="EMBL/GenBank/DDBJ databases">
        <authorList>
            <person name="Ngo T.-E."/>
        </authorList>
    </citation>
    <scope>NUCLEOTIDE SEQUENCE</scope>
    <source>
        <strain evidence="1">JHB</strain>
    </source>
</reference>
<protein>
    <submittedName>
        <fullName evidence="1">Uncharacterized protein</fullName>
    </submittedName>
</protein>